<keyword evidence="6" id="KW-1185">Reference proteome</keyword>
<feature type="domain" description="Sulfotransferase" evidence="4">
    <location>
        <begin position="52"/>
        <end position="312"/>
    </location>
</feature>
<evidence type="ECO:0000259" key="4">
    <source>
        <dbReference type="Pfam" id="PF00685"/>
    </source>
</evidence>
<dbReference type="SUPFAM" id="SSF52540">
    <property type="entry name" value="P-loop containing nucleoside triphosphate hydrolases"/>
    <property type="match status" value="1"/>
</dbReference>
<keyword evidence="2 3" id="KW-0808">Transferase</keyword>
<comment type="similarity">
    <text evidence="1 3">Belongs to the sulfotransferase 1 family.</text>
</comment>
<dbReference type="EMBL" id="WHWC01000010">
    <property type="protein sequence ID" value="KAG8375423.1"/>
    <property type="molecule type" value="Genomic_DNA"/>
</dbReference>
<evidence type="ECO:0000256" key="3">
    <source>
        <dbReference type="RuleBase" id="RU361155"/>
    </source>
</evidence>
<dbReference type="EC" id="2.8.2.-" evidence="3"/>
<evidence type="ECO:0000256" key="1">
    <source>
        <dbReference type="ARBA" id="ARBA00005771"/>
    </source>
</evidence>
<evidence type="ECO:0000313" key="5">
    <source>
        <dbReference type="EMBL" id="KAG8375423.1"/>
    </source>
</evidence>
<dbReference type="GO" id="GO:0008146">
    <property type="term" value="F:sulfotransferase activity"/>
    <property type="evidence" value="ECO:0007669"/>
    <property type="project" value="InterPro"/>
</dbReference>
<reference evidence="5" key="1">
    <citation type="submission" date="2019-10" db="EMBL/GenBank/DDBJ databases">
        <authorList>
            <person name="Zhang R."/>
            <person name="Pan Y."/>
            <person name="Wang J."/>
            <person name="Ma R."/>
            <person name="Yu S."/>
        </authorList>
    </citation>
    <scope>NUCLEOTIDE SEQUENCE</scope>
    <source>
        <strain evidence="5">LA-IB0</strain>
        <tissue evidence="5">Leaf</tissue>
    </source>
</reference>
<dbReference type="PANTHER" id="PTHR11783">
    <property type="entry name" value="SULFOTRANSFERASE SULT"/>
    <property type="match status" value="1"/>
</dbReference>
<name>A0AAV6WYX5_9LAMI</name>
<sequence>MSLSMEEESLLQSLEQQRNWDGLPMCKYQGFWCPIFILRPLLSFQRNFKARDSDIVLASVPKSGTTWLKALLFSIVNRNNFPIDQSPLLTTNSHKLVFSLECFCYTKHDNPDLENVPQPRLFSTHLPLQVLANSLINSKCKIVYICRNPLDQFVSERHFLLKKQRDKPYGEMLPLEEAFELFCNGVHAFGPFCDHLLGYWNASLENPDKVLFLKYEDLKRDPLSDVKKIAEFVGLPFSEEEEKAGLVGEISKLCSFDKLRDLEVNKTGVHAGTVKNKFFYRKGDVGDWVNHLTPEMAERMKEVLEAKLTGSGLVLDI</sequence>
<evidence type="ECO:0000256" key="2">
    <source>
        <dbReference type="ARBA" id="ARBA00022679"/>
    </source>
</evidence>
<dbReference type="AlphaFoldDB" id="A0AAV6WYX5"/>
<dbReference type="InterPro" id="IPR000863">
    <property type="entry name" value="Sulfotransferase_dom"/>
</dbReference>
<dbReference type="Proteomes" id="UP000826271">
    <property type="component" value="Unassembled WGS sequence"/>
</dbReference>
<dbReference type="Gene3D" id="3.40.50.300">
    <property type="entry name" value="P-loop containing nucleotide triphosphate hydrolases"/>
    <property type="match status" value="1"/>
</dbReference>
<dbReference type="Pfam" id="PF00685">
    <property type="entry name" value="Sulfotransfer_1"/>
    <property type="match status" value="1"/>
</dbReference>
<organism evidence="5 6">
    <name type="scientific">Buddleja alternifolia</name>
    <dbReference type="NCBI Taxonomy" id="168488"/>
    <lineage>
        <taxon>Eukaryota</taxon>
        <taxon>Viridiplantae</taxon>
        <taxon>Streptophyta</taxon>
        <taxon>Embryophyta</taxon>
        <taxon>Tracheophyta</taxon>
        <taxon>Spermatophyta</taxon>
        <taxon>Magnoliopsida</taxon>
        <taxon>eudicotyledons</taxon>
        <taxon>Gunneridae</taxon>
        <taxon>Pentapetalae</taxon>
        <taxon>asterids</taxon>
        <taxon>lamiids</taxon>
        <taxon>Lamiales</taxon>
        <taxon>Scrophulariaceae</taxon>
        <taxon>Buddlejeae</taxon>
        <taxon>Buddleja</taxon>
    </lineage>
</organism>
<comment type="caution">
    <text evidence="5">The sequence shown here is derived from an EMBL/GenBank/DDBJ whole genome shotgun (WGS) entry which is preliminary data.</text>
</comment>
<accession>A0AAV6WYX5</accession>
<proteinExistence type="inferred from homology"/>
<evidence type="ECO:0000313" key="6">
    <source>
        <dbReference type="Proteomes" id="UP000826271"/>
    </source>
</evidence>
<protein>
    <recommendedName>
        <fullName evidence="3">Sulfotransferase</fullName>
        <ecNumber evidence="3">2.8.2.-</ecNumber>
    </recommendedName>
</protein>
<dbReference type="InterPro" id="IPR027417">
    <property type="entry name" value="P-loop_NTPase"/>
</dbReference>
<gene>
    <name evidence="5" type="ORF">BUALT_Bualt10G0098500</name>
</gene>